<dbReference type="PANTHER" id="PTHR31220:SF1">
    <property type="entry name" value="GH21176P"/>
    <property type="match status" value="1"/>
</dbReference>
<dbReference type="EMBL" id="JBEDNZ010000005">
    <property type="protein sequence ID" value="KAL0842066.1"/>
    <property type="molecule type" value="Genomic_DNA"/>
</dbReference>
<dbReference type="GO" id="GO:0005886">
    <property type="term" value="C:plasma membrane"/>
    <property type="evidence" value="ECO:0007669"/>
    <property type="project" value="UniProtKB-SubCell"/>
</dbReference>
<dbReference type="Pfam" id="PF09790">
    <property type="entry name" value="Hyccin"/>
    <property type="match status" value="1"/>
</dbReference>
<evidence type="ECO:0000313" key="9">
    <source>
        <dbReference type="Proteomes" id="UP001549921"/>
    </source>
</evidence>
<keyword evidence="4" id="KW-0963">Cytoplasm</keyword>
<evidence type="ECO:0008006" key="10">
    <source>
        <dbReference type="Google" id="ProtNLM"/>
    </source>
</evidence>
<proteinExistence type="inferred from homology"/>
<keyword evidence="5" id="KW-0472">Membrane</keyword>
<protein>
    <recommendedName>
        <fullName evidence="10">Hyccin</fullName>
    </recommendedName>
</protein>
<organism evidence="8 9">
    <name type="scientific">Loxostege sticticalis</name>
    <name type="common">Beet webworm moth</name>
    <dbReference type="NCBI Taxonomy" id="481309"/>
    <lineage>
        <taxon>Eukaryota</taxon>
        <taxon>Metazoa</taxon>
        <taxon>Ecdysozoa</taxon>
        <taxon>Arthropoda</taxon>
        <taxon>Hexapoda</taxon>
        <taxon>Insecta</taxon>
        <taxon>Pterygota</taxon>
        <taxon>Neoptera</taxon>
        <taxon>Endopterygota</taxon>
        <taxon>Lepidoptera</taxon>
        <taxon>Glossata</taxon>
        <taxon>Ditrysia</taxon>
        <taxon>Pyraloidea</taxon>
        <taxon>Crambidae</taxon>
        <taxon>Pyraustinae</taxon>
        <taxon>Loxostege</taxon>
    </lineage>
</organism>
<reference evidence="8 9" key="1">
    <citation type="submission" date="2024-06" db="EMBL/GenBank/DDBJ databases">
        <title>A chromosome-level genome assembly of beet webworm, Loxostege sticticalis.</title>
        <authorList>
            <person name="Zhang Y."/>
        </authorList>
    </citation>
    <scope>NUCLEOTIDE SEQUENCE [LARGE SCALE GENOMIC DNA]</scope>
    <source>
        <strain evidence="8">AQ028</strain>
        <tissue evidence="8">Male pupae</tissue>
    </source>
</reference>
<evidence type="ECO:0000256" key="1">
    <source>
        <dbReference type="ARBA" id="ARBA00004236"/>
    </source>
</evidence>
<feature type="compositionally biased region" description="Polar residues" evidence="7">
    <location>
        <begin position="439"/>
        <end position="453"/>
    </location>
</feature>
<sequence>MSEWKQLISEWIAEYSSLQENEIKSFAAEHEHNHEIATALFNLFYCEEETEVNSHSKNPPENSEEMLDQVCTQLFSFYRSKEVELQRFTLQFVPTLIYNYLSSVARGNLKSCRCIETLLIGLYNFEVVDENGKPKVVSFRLPSLAQPSIYHEPLSLGPQFLTENALRRWEECNTKLVSWGPLSQVEVINAQNRLKVMSALYFIYNRQLSLLPKLALRHFCIAASRIVTQGFHKKIGGNKSTPRIPVSPNFLLEMIEGAYFAMFNEFYTLALQAVKDIDKRAQYELFPEVMLVTSAVINSLKNNSSGQPCDGPMGISVALSPATTTVTMSKSMITNASFRTKKLPDDIPIQAGQVVPTEATDTLTSITEEGESDSTPIQRGGVVRTSKPKLSSFPVLGKKPKDSKDKSIIMGEKKVTLKESSKGIWNSLSSGGGDMTDGQPKNSSLDGADTNGSLKDDKISMSSIQNSTENSDSRSQVTSDSLDIETTPRFAAMQVSSV</sequence>
<keyword evidence="3" id="KW-1003">Cell membrane</keyword>
<feature type="region of interest" description="Disordered" evidence="7">
    <location>
        <begin position="426"/>
        <end position="498"/>
    </location>
</feature>
<feature type="compositionally biased region" description="Polar residues" evidence="7">
    <location>
        <begin position="460"/>
        <end position="481"/>
    </location>
</feature>
<dbReference type="PANTHER" id="PTHR31220">
    <property type="entry name" value="HYCCIN RELATED"/>
    <property type="match status" value="1"/>
</dbReference>
<evidence type="ECO:0000256" key="6">
    <source>
        <dbReference type="ARBA" id="ARBA00034482"/>
    </source>
</evidence>
<name>A0ABD0TGA5_LOXSC</name>
<dbReference type="InterPro" id="IPR018619">
    <property type="entry name" value="Hyccin"/>
</dbReference>
<dbReference type="AlphaFoldDB" id="A0ABD0TGA5"/>
<evidence type="ECO:0000256" key="3">
    <source>
        <dbReference type="ARBA" id="ARBA00022475"/>
    </source>
</evidence>
<comment type="similarity">
    <text evidence="6">Belongs to the Hyccin family.</text>
</comment>
<dbReference type="Proteomes" id="UP001549921">
    <property type="component" value="Unassembled WGS sequence"/>
</dbReference>
<feature type="region of interest" description="Disordered" evidence="7">
    <location>
        <begin position="366"/>
        <end position="411"/>
    </location>
</feature>
<evidence type="ECO:0000256" key="7">
    <source>
        <dbReference type="SAM" id="MobiDB-lite"/>
    </source>
</evidence>
<evidence type="ECO:0000256" key="5">
    <source>
        <dbReference type="ARBA" id="ARBA00023136"/>
    </source>
</evidence>
<accession>A0ABD0TGA5</accession>
<evidence type="ECO:0000313" key="8">
    <source>
        <dbReference type="EMBL" id="KAL0842066.1"/>
    </source>
</evidence>
<evidence type="ECO:0000256" key="4">
    <source>
        <dbReference type="ARBA" id="ARBA00022490"/>
    </source>
</evidence>
<comment type="subcellular location">
    <subcellularLocation>
        <location evidence="1">Cell membrane</location>
    </subcellularLocation>
    <subcellularLocation>
        <location evidence="2">Cytoplasm</location>
        <location evidence="2">Cytosol</location>
    </subcellularLocation>
</comment>
<feature type="compositionally biased region" description="Basic and acidic residues" evidence="7">
    <location>
        <begin position="399"/>
        <end position="411"/>
    </location>
</feature>
<feature type="compositionally biased region" description="Polar residues" evidence="7">
    <location>
        <begin position="366"/>
        <end position="377"/>
    </location>
</feature>
<gene>
    <name evidence="8" type="ORF">ABMA28_014261</name>
</gene>
<comment type="caution">
    <text evidence="8">The sequence shown here is derived from an EMBL/GenBank/DDBJ whole genome shotgun (WGS) entry which is preliminary data.</text>
</comment>
<dbReference type="GO" id="GO:0005829">
    <property type="term" value="C:cytosol"/>
    <property type="evidence" value="ECO:0007669"/>
    <property type="project" value="UniProtKB-SubCell"/>
</dbReference>
<evidence type="ECO:0000256" key="2">
    <source>
        <dbReference type="ARBA" id="ARBA00004514"/>
    </source>
</evidence>